<evidence type="ECO:0000313" key="7">
    <source>
        <dbReference type="EMBL" id="EME79756.1"/>
    </source>
</evidence>
<keyword evidence="8" id="KW-1185">Reference proteome</keyword>
<keyword evidence="5" id="KW-0560">Oxidoreductase</keyword>
<dbReference type="InterPro" id="IPR036291">
    <property type="entry name" value="NAD(P)-bd_dom_sf"/>
</dbReference>
<evidence type="ECO:0000256" key="3">
    <source>
        <dbReference type="ARBA" id="ARBA00022741"/>
    </source>
</evidence>
<dbReference type="Pfam" id="PF08240">
    <property type="entry name" value="ADH_N"/>
    <property type="match status" value="1"/>
</dbReference>
<dbReference type="PANTHER" id="PTHR45348">
    <property type="entry name" value="HYPOTHETICAL OXIDOREDUCTASE (EUROFUNG)"/>
    <property type="match status" value="1"/>
</dbReference>
<keyword evidence="4" id="KW-0521">NADP</keyword>
<name>M3A584_PSEFD</name>
<dbReference type="AlphaFoldDB" id="M3A584"/>
<dbReference type="VEuPathDB" id="FungiDB:MYCFIDRAFT_37626"/>
<dbReference type="SUPFAM" id="SSF51735">
    <property type="entry name" value="NAD(P)-binding Rossmann-fold domains"/>
    <property type="match status" value="1"/>
</dbReference>
<dbReference type="SMART" id="SM00829">
    <property type="entry name" value="PKS_ER"/>
    <property type="match status" value="1"/>
</dbReference>
<dbReference type="InterPro" id="IPR047122">
    <property type="entry name" value="Trans-enoyl_RdTase-like"/>
</dbReference>
<comment type="subunit">
    <text evidence="2">Monomer.</text>
</comment>
<proteinExistence type="inferred from homology"/>
<dbReference type="Proteomes" id="UP000016932">
    <property type="component" value="Unassembled WGS sequence"/>
</dbReference>
<dbReference type="Gene3D" id="3.90.180.10">
    <property type="entry name" value="Medium-chain alcohol dehydrogenases, catalytic domain"/>
    <property type="match status" value="1"/>
</dbReference>
<organism evidence="7 8">
    <name type="scientific">Pseudocercospora fijiensis (strain CIRAD86)</name>
    <name type="common">Black leaf streak disease fungus</name>
    <name type="synonym">Mycosphaerella fijiensis</name>
    <dbReference type="NCBI Taxonomy" id="383855"/>
    <lineage>
        <taxon>Eukaryota</taxon>
        <taxon>Fungi</taxon>
        <taxon>Dikarya</taxon>
        <taxon>Ascomycota</taxon>
        <taxon>Pezizomycotina</taxon>
        <taxon>Dothideomycetes</taxon>
        <taxon>Dothideomycetidae</taxon>
        <taxon>Mycosphaerellales</taxon>
        <taxon>Mycosphaerellaceae</taxon>
        <taxon>Pseudocercospora</taxon>
    </lineage>
</organism>
<accession>M3A584</accession>
<protein>
    <recommendedName>
        <fullName evidence="6">Enoyl reductase (ER) domain-containing protein</fullName>
    </recommendedName>
</protein>
<dbReference type="KEGG" id="pfj:MYCFIDRAFT_37626"/>
<dbReference type="InterPro" id="IPR011032">
    <property type="entry name" value="GroES-like_sf"/>
</dbReference>
<evidence type="ECO:0000256" key="2">
    <source>
        <dbReference type="ARBA" id="ARBA00011245"/>
    </source>
</evidence>
<dbReference type="eggNOG" id="KOG1198">
    <property type="taxonomic scope" value="Eukaryota"/>
</dbReference>
<dbReference type="InterPro" id="IPR013154">
    <property type="entry name" value="ADH-like_N"/>
</dbReference>
<evidence type="ECO:0000256" key="4">
    <source>
        <dbReference type="ARBA" id="ARBA00022857"/>
    </source>
</evidence>
<keyword evidence="3" id="KW-0547">Nucleotide-binding</keyword>
<evidence type="ECO:0000313" key="8">
    <source>
        <dbReference type="Proteomes" id="UP000016932"/>
    </source>
</evidence>
<dbReference type="CDD" id="cd08249">
    <property type="entry name" value="enoyl_reductase_like"/>
    <property type="match status" value="1"/>
</dbReference>
<reference evidence="7 8" key="1">
    <citation type="journal article" date="2012" name="PLoS Pathog.">
        <title>Diverse lifestyles and strategies of plant pathogenesis encoded in the genomes of eighteen Dothideomycetes fungi.</title>
        <authorList>
            <person name="Ohm R.A."/>
            <person name="Feau N."/>
            <person name="Henrissat B."/>
            <person name="Schoch C.L."/>
            <person name="Horwitz B.A."/>
            <person name="Barry K.W."/>
            <person name="Condon B.J."/>
            <person name="Copeland A.C."/>
            <person name="Dhillon B."/>
            <person name="Glaser F."/>
            <person name="Hesse C.N."/>
            <person name="Kosti I."/>
            <person name="LaButti K."/>
            <person name="Lindquist E.A."/>
            <person name="Lucas S."/>
            <person name="Salamov A.A."/>
            <person name="Bradshaw R.E."/>
            <person name="Ciuffetti L."/>
            <person name="Hamelin R.C."/>
            <person name="Kema G.H.J."/>
            <person name="Lawrence C."/>
            <person name="Scott J.A."/>
            <person name="Spatafora J.W."/>
            <person name="Turgeon B.G."/>
            <person name="de Wit P.J.G.M."/>
            <person name="Zhong S."/>
            <person name="Goodwin S.B."/>
            <person name="Grigoriev I.V."/>
        </authorList>
    </citation>
    <scope>NUCLEOTIDE SEQUENCE [LARGE SCALE GENOMIC DNA]</scope>
    <source>
        <strain evidence="7 8">CIRAD86</strain>
    </source>
</reference>
<sequence>MSTALPSKQTIIVQRKTPGLPKGRLPLAVAHGRAVPELRSDHDVLVQVLAVGLNPVDAKMVSHFFMEDTPAGCDFFGVVVLAGSASTVRVGSRVIAGELPYRQNNQLHGGFSQYAIADARHTILVPDHWSDTLAAGLGNLSWATVGLAMSKPDALALTGKPSAPSEKAILVLVYGGGTATGCIAIQMLKRSGYDPIAVCSDRSAPRAMSYGAIGTASYTSPNCVEEVRKIAQGRPIKHALDCITQPDSVEICFNVLARLGARYACLEDCPEAWRPRRSVKVNIIMGYEQLGYDVELGDSVYTRKSNPESVQLCRMWAAEIQEMVNRDLIQPLPIKEVEGQFEGIVRGLEEISKGKIAGTKLVVRLV</sequence>
<dbReference type="GeneID" id="19339197"/>
<dbReference type="HOGENOM" id="CLU_026673_16_1_1"/>
<dbReference type="OrthoDB" id="48317at2759"/>
<dbReference type="InterPro" id="IPR020843">
    <property type="entry name" value="ER"/>
</dbReference>
<dbReference type="GO" id="GO:0016651">
    <property type="term" value="F:oxidoreductase activity, acting on NAD(P)H"/>
    <property type="evidence" value="ECO:0007669"/>
    <property type="project" value="InterPro"/>
</dbReference>
<dbReference type="RefSeq" id="XP_007929689.1">
    <property type="nucleotide sequence ID" value="XM_007931498.1"/>
</dbReference>
<dbReference type="GO" id="GO:0000166">
    <property type="term" value="F:nucleotide binding"/>
    <property type="evidence" value="ECO:0007669"/>
    <property type="project" value="UniProtKB-KW"/>
</dbReference>
<evidence type="ECO:0000256" key="1">
    <source>
        <dbReference type="ARBA" id="ARBA00008072"/>
    </source>
</evidence>
<dbReference type="SUPFAM" id="SSF50129">
    <property type="entry name" value="GroES-like"/>
    <property type="match status" value="1"/>
</dbReference>
<evidence type="ECO:0000256" key="5">
    <source>
        <dbReference type="ARBA" id="ARBA00023002"/>
    </source>
</evidence>
<gene>
    <name evidence="7" type="ORF">MYCFIDRAFT_37626</name>
</gene>
<comment type="similarity">
    <text evidence="1">Belongs to the zinc-containing alcohol dehydrogenase family.</text>
</comment>
<dbReference type="PANTHER" id="PTHR45348:SF1">
    <property type="entry name" value="TRANS-ENOYL REDUCTASE STHE"/>
    <property type="match status" value="1"/>
</dbReference>
<dbReference type="EMBL" id="KB446562">
    <property type="protein sequence ID" value="EME79756.1"/>
    <property type="molecule type" value="Genomic_DNA"/>
</dbReference>
<dbReference type="Gene3D" id="3.40.50.720">
    <property type="entry name" value="NAD(P)-binding Rossmann-like Domain"/>
    <property type="match status" value="1"/>
</dbReference>
<feature type="domain" description="Enoyl reductase (ER)" evidence="6">
    <location>
        <begin position="23"/>
        <end position="363"/>
    </location>
</feature>
<evidence type="ECO:0000259" key="6">
    <source>
        <dbReference type="SMART" id="SM00829"/>
    </source>
</evidence>